<reference evidence="1 2" key="1">
    <citation type="submission" date="2023-09" db="EMBL/GenBank/DDBJ databases">
        <authorList>
            <person name="Rey-Velasco X."/>
        </authorList>
    </citation>
    <scope>NUCLEOTIDE SEQUENCE [LARGE SCALE GENOMIC DNA]</scope>
    <source>
        <strain evidence="1 2">F390</strain>
    </source>
</reference>
<gene>
    <name evidence="1" type="ORF">RM533_07130</name>
</gene>
<dbReference type="Proteomes" id="UP001259803">
    <property type="component" value="Unassembled WGS sequence"/>
</dbReference>
<evidence type="ECO:0000313" key="2">
    <source>
        <dbReference type="Proteomes" id="UP001259803"/>
    </source>
</evidence>
<keyword evidence="2" id="KW-1185">Reference proteome</keyword>
<protein>
    <submittedName>
        <fullName evidence="1">Uncharacterized protein</fullName>
    </submittedName>
</protein>
<evidence type="ECO:0000313" key="1">
    <source>
        <dbReference type="EMBL" id="MDT0575956.1"/>
    </source>
</evidence>
<accession>A0ABU2ZHX0</accession>
<proteinExistence type="predicted"/>
<dbReference type="EMBL" id="JAVRHS010000004">
    <property type="protein sequence ID" value="MDT0575956.1"/>
    <property type="molecule type" value="Genomic_DNA"/>
</dbReference>
<dbReference type="RefSeq" id="WP_311340536.1">
    <property type="nucleotide sequence ID" value="NZ_JAVRHS010000004.1"/>
</dbReference>
<organism evidence="1 2">
    <name type="scientific">Croceicoccus esteveae</name>
    <dbReference type="NCBI Taxonomy" id="3075597"/>
    <lineage>
        <taxon>Bacteria</taxon>
        <taxon>Pseudomonadati</taxon>
        <taxon>Pseudomonadota</taxon>
        <taxon>Alphaproteobacteria</taxon>
        <taxon>Sphingomonadales</taxon>
        <taxon>Erythrobacteraceae</taxon>
        <taxon>Croceicoccus</taxon>
    </lineage>
</organism>
<sequence>MAKHTRAVECLELPGSAGPTHENRRQALQQVPAHARAVALLSA</sequence>
<comment type="caution">
    <text evidence="1">The sequence shown here is derived from an EMBL/GenBank/DDBJ whole genome shotgun (WGS) entry which is preliminary data.</text>
</comment>
<name>A0ABU2ZHX0_9SPHN</name>